<protein>
    <submittedName>
        <fullName evidence="9">Zinc finger protein 646</fullName>
    </submittedName>
</protein>
<dbReference type="PANTHER" id="PTHR24388">
    <property type="entry name" value="ZINC FINGER PROTEIN"/>
    <property type="match status" value="1"/>
</dbReference>
<evidence type="ECO:0000256" key="5">
    <source>
        <dbReference type="ARBA" id="ARBA00023242"/>
    </source>
</evidence>
<reference evidence="9" key="4">
    <citation type="submission" date="2025-09" db="UniProtKB">
        <authorList>
            <consortium name="Ensembl"/>
        </authorList>
    </citation>
    <scope>IDENTIFICATION</scope>
</reference>
<organism evidence="9 10">
    <name type="scientific">Pelodiscus sinensis</name>
    <name type="common">Chinese softshell turtle</name>
    <name type="synonym">Trionyx sinensis</name>
    <dbReference type="NCBI Taxonomy" id="13735"/>
    <lineage>
        <taxon>Eukaryota</taxon>
        <taxon>Metazoa</taxon>
        <taxon>Chordata</taxon>
        <taxon>Craniata</taxon>
        <taxon>Vertebrata</taxon>
        <taxon>Euteleostomi</taxon>
        <taxon>Archelosauria</taxon>
        <taxon>Testudinata</taxon>
        <taxon>Testudines</taxon>
        <taxon>Cryptodira</taxon>
        <taxon>Trionychia</taxon>
        <taxon>Trionychidae</taxon>
        <taxon>Pelodiscus</taxon>
    </lineage>
</organism>
<dbReference type="SMART" id="SM00355">
    <property type="entry name" value="ZnF_C2H2"/>
    <property type="match status" value="2"/>
</dbReference>
<dbReference type="Pfam" id="PF00096">
    <property type="entry name" value="zf-C2H2"/>
    <property type="match status" value="1"/>
</dbReference>
<dbReference type="InterPro" id="IPR013087">
    <property type="entry name" value="Znf_C2H2_type"/>
</dbReference>
<evidence type="ECO:0000256" key="4">
    <source>
        <dbReference type="ARBA" id="ARBA00022833"/>
    </source>
</evidence>
<name>K7FD49_PELSI</name>
<dbReference type="PANTHER" id="PTHR24388:SF50">
    <property type="entry name" value="ZINC FINGER PROTEIN 646"/>
    <property type="match status" value="1"/>
</dbReference>
<evidence type="ECO:0000313" key="10">
    <source>
        <dbReference type="Proteomes" id="UP000007267"/>
    </source>
</evidence>
<gene>
    <name evidence="9" type="primary">ZNF646</name>
</gene>
<feature type="domain" description="C2H2-type" evidence="8">
    <location>
        <begin position="21"/>
        <end position="48"/>
    </location>
</feature>
<dbReference type="EMBL" id="AGCU01161181">
    <property type="status" value="NOT_ANNOTATED_CDS"/>
    <property type="molecule type" value="Genomic_DNA"/>
</dbReference>
<keyword evidence="2" id="KW-0677">Repeat</keyword>
<dbReference type="InterPro" id="IPR036236">
    <property type="entry name" value="Znf_C2H2_sf"/>
</dbReference>
<dbReference type="GeneTree" id="ENSGT00940000161588"/>
<keyword evidence="3 6" id="KW-0863">Zinc-finger</keyword>
<evidence type="ECO:0000256" key="3">
    <source>
        <dbReference type="ARBA" id="ARBA00022771"/>
    </source>
</evidence>
<reference evidence="10" key="1">
    <citation type="submission" date="2011-10" db="EMBL/GenBank/DDBJ databases">
        <authorList>
            <consortium name="Soft-shell Turtle Genome Consortium"/>
        </authorList>
    </citation>
    <scope>NUCLEOTIDE SEQUENCE [LARGE SCALE GENOMIC DNA]</scope>
    <source>
        <strain evidence="10">Daiwa-1</strain>
    </source>
</reference>
<dbReference type="Gene3D" id="3.30.160.60">
    <property type="entry name" value="Classic Zinc Finger"/>
    <property type="match status" value="2"/>
</dbReference>
<dbReference type="AlphaFoldDB" id="K7FD49"/>
<dbReference type="GO" id="GO:0000978">
    <property type="term" value="F:RNA polymerase II cis-regulatory region sequence-specific DNA binding"/>
    <property type="evidence" value="ECO:0007669"/>
    <property type="project" value="TreeGrafter"/>
</dbReference>
<evidence type="ECO:0000256" key="7">
    <source>
        <dbReference type="SAM" id="MobiDB-lite"/>
    </source>
</evidence>
<dbReference type="GO" id="GO:0008270">
    <property type="term" value="F:zinc ion binding"/>
    <property type="evidence" value="ECO:0007669"/>
    <property type="project" value="UniProtKB-KW"/>
</dbReference>
<keyword evidence="4" id="KW-0862">Zinc</keyword>
<proteinExistence type="predicted"/>
<dbReference type="EMBL" id="AGCU01161180">
    <property type="status" value="NOT_ANNOTATED_CDS"/>
    <property type="molecule type" value="Genomic_DNA"/>
</dbReference>
<dbReference type="Ensembl" id="ENSPSIT00000005994.1">
    <property type="protein sequence ID" value="ENSPSIP00000005959.1"/>
    <property type="gene ID" value="ENSPSIG00000005522.1"/>
</dbReference>
<feature type="compositionally biased region" description="Polar residues" evidence="7">
    <location>
        <begin position="86"/>
        <end position="97"/>
    </location>
</feature>
<reference evidence="9" key="3">
    <citation type="submission" date="2025-08" db="UniProtKB">
        <authorList>
            <consortium name="Ensembl"/>
        </authorList>
    </citation>
    <scope>IDENTIFICATION</scope>
</reference>
<dbReference type="FunFam" id="3.30.160.60:FF:001345">
    <property type="entry name" value="zinc finger protein 646"/>
    <property type="match status" value="1"/>
</dbReference>
<dbReference type="Pfam" id="PF12171">
    <property type="entry name" value="zf-C2H2_jaz"/>
    <property type="match status" value="1"/>
</dbReference>
<dbReference type="GO" id="GO:0000981">
    <property type="term" value="F:DNA-binding transcription factor activity, RNA polymerase II-specific"/>
    <property type="evidence" value="ECO:0007669"/>
    <property type="project" value="TreeGrafter"/>
</dbReference>
<evidence type="ECO:0000256" key="1">
    <source>
        <dbReference type="ARBA" id="ARBA00022723"/>
    </source>
</evidence>
<evidence type="ECO:0000313" key="9">
    <source>
        <dbReference type="Ensembl" id="ENSPSIP00000005959.1"/>
    </source>
</evidence>
<feature type="domain" description="C2H2-type" evidence="8">
    <location>
        <begin position="49"/>
        <end position="77"/>
    </location>
</feature>
<keyword evidence="10" id="KW-1185">Reference proteome</keyword>
<dbReference type="PROSITE" id="PS00028">
    <property type="entry name" value="ZINC_FINGER_C2H2_1"/>
    <property type="match status" value="2"/>
</dbReference>
<accession>K7FD49</accession>
<dbReference type="InterPro" id="IPR050527">
    <property type="entry name" value="Snail/Krueppel_Znf"/>
</dbReference>
<reference evidence="10" key="2">
    <citation type="journal article" date="2013" name="Nat. Genet.">
        <title>The draft genomes of soft-shell turtle and green sea turtle yield insights into the development and evolution of the turtle-specific body plan.</title>
        <authorList>
            <person name="Wang Z."/>
            <person name="Pascual-Anaya J."/>
            <person name="Zadissa A."/>
            <person name="Li W."/>
            <person name="Niimura Y."/>
            <person name="Huang Z."/>
            <person name="Li C."/>
            <person name="White S."/>
            <person name="Xiong Z."/>
            <person name="Fang D."/>
            <person name="Wang B."/>
            <person name="Ming Y."/>
            <person name="Chen Y."/>
            <person name="Zheng Y."/>
            <person name="Kuraku S."/>
            <person name="Pignatelli M."/>
            <person name="Herrero J."/>
            <person name="Beal K."/>
            <person name="Nozawa M."/>
            <person name="Li Q."/>
            <person name="Wang J."/>
            <person name="Zhang H."/>
            <person name="Yu L."/>
            <person name="Shigenobu S."/>
            <person name="Wang J."/>
            <person name="Liu J."/>
            <person name="Flicek P."/>
            <person name="Searle S."/>
            <person name="Wang J."/>
            <person name="Kuratani S."/>
            <person name="Yin Y."/>
            <person name="Aken B."/>
            <person name="Zhang G."/>
            <person name="Irie N."/>
        </authorList>
    </citation>
    <scope>NUCLEOTIDE SEQUENCE [LARGE SCALE GENOMIC DNA]</scope>
    <source>
        <strain evidence="10">Daiwa-1</strain>
    </source>
</reference>
<keyword evidence="1" id="KW-0479">Metal-binding</keyword>
<dbReference type="HOGENOM" id="CLU_2043507_0_0_1"/>
<dbReference type="InterPro" id="IPR022755">
    <property type="entry name" value="Znf_C2H2_jaz"/>
</dbReference>
<evidence type="ECO:0000259" key="8">
    <source>
        <dbReference type="PROSITE" id="PS50157"/>
    </source>
</evidence>
<evidence type="ECO:0000256" key="6">
    <source>
        <dbReference type="PROSITE-ProRule" id="PRU00042"/>
    </source>
</evidence>
<dbReference type="SUPFAM" id="SSF57667">
    <property type="entry name" value="beta-beta-alpha zinc fingers"/>
    <property type="match status" value="1"/>
</dbReference>
<dbReference type="PROSITE" id="PS50157">
    <property type="entry name" value="ZINC_FINGER_C2H2_2"/>
    <property type="match status" value="2"/>
</dbReference>
<evidence type="ECO:0000256" key="2">
    <source>
        <dbReference type="ARBA" id="ARBA00022737"/>
    </source>
</evidence>
<dbReference type="Proteomes" id="UP000007267">
    <property type="component" value="Unassembled WGS sequence"/>
</dbReference>
<feature type="region of interest" description="Disordered" evidence="7">
    <location>
        <begin position="65"/>
        <end position="101"/>
    </location>
</feature>
<sequence length="121" mass="13790">RAPPHAGSLVNHRRTHEVGLFTCLLCRKEFSNPMALKNHLRIHTEERRHRCLDCGRTFRVASQLASHHSSAHAGRGLKEEEEEENNFQQGQDSSSSDAVPVEERRYKCNQCDKAYKHAGSL</sequence>
<keyword evidence="5" id="KW-0539">Nucleus</keyword>